<comment type="subcellular location">
    <subcellularLocation>
        <location evidence="1">Nucleus</location>
    </subcellularLocation>
</comment>
<gene>
    <name evidence="3" type="ORF">PR048_020500</name>
</gene>
<organism evidence="3 4">
    <name type="scientific">Dryococelus australis</name>
    <dbReference type="NCBI Taxonomy" id="614101"/>
    <lineage>
        <taxon>Eukaryota</taxon>
        <taxon>Metazoa</taxon>
        <taxon>Ecdysozoa</taxon>
        <taxon>Arthropoda</taxon>
        <taxon>Hexapoda</taxon>
        <taxon>Insecta</taxon>
        <taxon>Pterygota</taxon>
        <taxon>Neoptera</taxon>
        <taxon>Polyneoptera</taxon>
        <taxon>Phasmatodea</taxon>
        <taxon>Verophasmatodea</taxon>
        <taxon>Anareolatae</taxon>
        <taxon>Phasmatidae</taxon>
        <taxon>Eurycanthinae</taxon>
        <taxon>Dryococelus</taxon>
    </lineage>
</organism>
<comment type="caution">
    <text evidence="3">The sequence shown here is derived from an EMBL/GenBank/DDBJ whole genome shotgun (WGS) entry which is preliminary data.</text>
</comment>
<dbReference type="Proteomes" id="UP001159363">
    <property type="component" value="Chromosome 6"/>
</dbReference>
<feature type="domain" description="HTH psq-type" evidence="2">
    <location>
        <begin position="17"/>
        <end position="55"/>
    </location>
</feature>
<dbReference type="InterPro" id="IPR007889">
    <property type="entry name" value="HTH_Psq"/>
</dbReference>
<evidence type="ECO:0000313" key="3">
    <source>
        <dbReference type="EMBL" id="KAJ8879880.1"/>
    </source>
</evidence>
<dbReference type="EMBL" id="JARBHB010000007">
    <property type="protein sequence ID" value="KAJ8879880.1"/>
    <property type="molecule type" value="Genomic_DNA"/>
</dbReference>
<evidence type="ECO:0000313" key="4">
    <source>
        <dbReference type="Proteomes" id="UP001159363"/>
    </source>
</evidence>
<dbReference type="SUPFAM" id="SSF46689">
    <property type="entry name" value="Homeodomain-like"/>
    <property type="match status" value="1"/>
</dbReference>
<dbReference type="Gene3D" id="1.10.10.60">
    <property type="entry name" value="Homeodomain-like"/>
    <property type="match status" value="1"/>
</dbReference>
<sequence length="110" mass="12642">MAPTLLKPAREKWESASMLKAVEAVRSKEMVFLKASKTFGVPRSTLENYVNHKTTQDAEMLFSTKLGRKCVLPDEPKSWLAEYYMVIHHCHCANLKLFLQLEQGISVKRM</sequence>
<name>A0ABQ9H6L0_9NEOP</name>
<evidence type="ECO:0000256" key="1">
    <source>
        <dbReference type="ARBA" id="ARBA00004123"/>
    </source>
</evidence>
<protein>
    <recommendedName>
        <fullName evidence="2">HTH psq-type domain-containing protein</fullName>
    </recommendedName>
</protein>
<reference evidence="3 4" key="1">
    <citation type="submission" date="2023-02" db="EMBL/GenBank/DDBJ databases">
        <title>LHISI_Scaffold_Assembly.</title>
        <authorList>
            <person name="Stuart O.P."/>
            <person name="Cleave R."/>
            <person name="Magrath M.J.L."/>
            <person name="Mikheyev A.S."/>
        </authorList>
    </citation>
    <scope>NUCLEOTIDE SEQUENCE [LARGE SCALE GENOMIC DNA]</scope>
    <source>
        <strain evidence="3">Daus_M_001</strain>
        <tissue evidence="3">Leg muscle</tissue>
    </source>
</reference>
<evidence type="ECO:0000259" key="2">
    <source>
        <dbReference type="Pfam" id="PF05225"/>
    </source>
</evidence>
<dbReference type="Pfam" id="PF05225">
    <property type="entry name" value="HTH_psq"/>
    <property type="match status" value="1"/>
</dbReference>
<proteinExistence type="predicted"/>
<keyword evidence="4" id="KW-1185">Reference proteome</keyword>
<dbReference type="InterPro" id="IPR009057">
    <property type="entry name" value="Homeodomain-like_sf"/>
</dbReference>
<accession>A0ABQ9H6L0</accession>